<protein>
    <recommendedName>
        <fullName evidence="5">5-formyltetrahydrofolate cyclo-ligase</fullName>
        <ecNumber evidence="5">6.3.3.2</ecNumber>
    </recommendedName>
</protein>
<feature type="binding site" evidence="4">
    <location>
        <begin position="130"/>
        <end position="138"/>
    </location>
    <ligand>
        <name>ATP</name>
        <dbReference type="ChEBI" id="CHEBI:30616"/>
    </ligand>
</feature>
<proteinExistence type="inferred from homology"/>
<dbReference type="PIRSF" id="PIRSF006806">
    <property type="entry name" value="FTHF_cligase"/>
    <property type="match status" value="1"/>
</dbReference>
<comment type="similarity">
    <text evidence="1 5">Belongs to the 5-formyltetrahydrofolate cyclo-ligase family.</text>
</comment>
<gene>
    <name evidence="6" type="ORF">SAMN02745243_01712</name>
</gene>
<dbReference type="SUPFAM" id="SSF100950">
    <property type="entry name" value="NagB/RpiA/CoA transferase-like"/>
    <property type="match status" value="1"/>
</dbReference>
<evidence type="ECO:0000313" key="7">
    <source>
        <dbReference type="Proteomes" id="UP000184301"/>
    </source>
</evidence>
<dbReference type="Proteomes" id="UP000184301">
    <property type="component" value="Unassembled WGS sequence"/>
</dbReference>
<keyword evidence="3 4" id="KW-0067">ATP-binding</keyword>
<dbReference type="EC" id="6.3.3.2" evidence="5"/>
<dbReference type="InterPro" id="IPR002698">
    <property type="entry name" value="FTHF_cligase"/>
</dbReference>
<keyword evidence="7" id="KW-1185">Reference proteome</keyword>
<evidence type="ECO:0000256" key="4">
    <source>
        <dbReference type="PIRSR" id="PIRSR006806-1"/>
    </source>
</evidence>
<dbReference type="NCBIfam" id="TIGR02727">
    <property type="entry name" value="MTHFS_bact"/>
    <property type="match status" value="1"/>
</dbReference>
<keyword evidence="5" id="KW-0460">Magnesium</keyword>
<dbReference type="GO" id="GO:0009396">
    <property type="term" value="P:folic acid-containing compound biosynthetic process"/>
    <property type="evidence" value="ECO:0007669"/>
    <property type="project" value="TreeGrafter"/>
</dbReference>
<feature type="binding site" evidence="4">
    <location>
        <begin position="4"/>
        <end position="8"/>
    </location>
    <ligand>
        <name>ATP</name>
        <dbReference type="ChEBI" id="CHEBI:30616"/>
    </ligand>
</feature>
<evidence type="ECO:0000256" key="1">
    <source>
        <dbReference type="ARBA" id="ARBA00010638"/>
    </source>
</evidence>
<dbReference type="OrthoDB" id="9801938at2"/>
<keyword evidence="5" id="KW-0479">Metal-binding</keyword>
<dbReference type="GO" id="GO:0035999">
    <property type="term" value="P:tetrahydrofolate interconversion"/>
    <property type="evidence" value="ECO:0007669"/>
    <property type="project" value="TreeGrafter"/>
</dbReference>
<dbReference type="Pfam" id="PF01812">
    <property type="entry name" value="5-FTHF_cyc-lig"/>
    <property type="match status" value="1"/>
</dbReference>
<dbReference type="GO" id="GO:0046872">
    <property type="term" value="F:metal ion binding"/>
    <property type="evidence" value="ECO:0007669"/>
    <property type="project" value="UniProtKB-KW"/>
</dbReference>
<comment type="cofactor">
    <cofactor evidence="5">
        <name>Mg(2+)</name>
        <dbReference type="ChEBI" id="CHEBI:18420"/>
    </cofactor>
</comment>
<dbReference type="InterPro" id="IPR024185">
    <property type="entry name" value="FTHF_cligase-like_sf"/>
</dbReference>
<dbReference type="Gene3D" id="3.40.50.10420">
    <property type="entry name" value="NagB/RpiA/CoA transferase-like"/>
    <property type="match status" value="1"/>
</dbReference>
<evidence type="ECO:0000256" key="3">
    <source>
        <dbReference type="ARBA" id="ARBA00022840"/>
    </source>
</evidence>
<dbReference type="AlphaFoldDB" id="A0A1M6N4I1"/>
<accession>A0A1M6N4I1</accession>
<dbReference type="EMBL" id="FQZY01000021">
    <property type="protein sequence ID" value="SHJ90649.1"/>
    <property type="molecule type" value="Genomic_DNA"/>
</dbReference>
<dbReference type="STRING" id="1121950.SAMN02745243_01712"/>
<dbReference type="PANTHER" id="PTHR23407">
    <property type="entry name" value="ATPASE INHIBITOR/5-FORMYLTETRAHYDROFOLATE CYCLO-LIGASE"/>
    <property type="match status" value="1"/>
</dbReference>
<dbReference type="InterPro" id="IPR037171">
    <property type="entry name" value="NagB/RpiA_transferase-like"/>
</dbReference>
<feature type="binding site" evidence="4">
    <location>
        <position position="55"/>
    </location>
    <ligand>
        <name>substrate</name>
    </ligand>
</feature>
<dbReference type="GO" id="GO:0030272">
    <property type="term" value="F:5-formyltetrahydrofolate cyclo-ligase activity"/>
    <property type="evidence" value="ECO:0007669"/>
    <property type="project" value="UniProtKB-EC"/>
</dbReference>
<reference evidence="6 7" key="1">
    <citation type="submission" date="2016-11" db="EMBL/GenBank/DDBJ databases">
        <authorList>
            <person name="Jaros S."/>
            <person name="Januszkiewicz K."/>
            <person name="Wedrychowicz H."/>
        </authorList>
    </citation>
    <scope>NUCLEOTIDE SEQUENCE [LARGE SCALE GENOMIC DNA]</scope>
    <source>
        <strain evidence="6 7">DSM 15480</strain>
    </source>
</reference>
<keyword evidence="6" id="KW-0436">Ligase</keyword>
<comment type="catalytic activity">
    <reaction evidence="5">
        <text>(6S)-5-formyl-5,6,7,8-tetrahydrofolate + ATP = (6R)-5,10-methenyltetrahydrofolate + ADP + phosphate</text>
        <dbReference type="Rhea" id="RHEA:10488"/>
        <dbReference type="ChEBI" id="CHEBI:30616"/>
        <dbReference type="ChEBI" id="CHEBI:43474"/>
        <dbReference type="ChEBI" id="CHEBI:57455"/>
        <dbReference type="ChEBI" id="CHEBI:57457"/>
        <dbReference type="ChEBI" id="CHEBI:456216"/>
        <dbReference type="EC" id="6.3.3.2"/>
    </reaction>
</comment>
<sequence length="207" mass="23492">METKTRIRKQALAARKITPESVRKQADLDIMKKVTGHPLFEEAKDIYCYASYQTEVDTYGIIEYALSREKRVAVPRVTGDGTMEFHYIQSVSDLSPGYQGIPEPVKRDPADTPEGLVIMPGVAFDAEGHRVGYGKGFYDRYLSAHPNYRRIAVAFESQMFDEIPADAHDLCPEYILTECAVYAVDTNIKISDKDETDEKIRKQQTEK</sequence>
<organism evidence="6 7">
    <name type="scientific">Hespellia stercorisuis DSM 15480</name>
    <dbReference type="NCBI Taxonomy" id="1121950"/>
    <lineage>
        <taxon>Bacteria</taxon>
        <taxon>Bacillati</taxon>
        <taxon>Bacillota</taxon>
        <taxon>Clostridia</taxon>
        <taxon>Lachnospirales</taxon>
        <taxon>Lachnospiraceae</taxon>
        <taxon>Hespellia</taxon>
    </lineage>
</organism>
<name>A0A1M6N4I1_9FIRM</name>
<evidence type="ECO:0000313" key="6">
    <source>
        <dbReference type="EMBL" id="SHJ90649.1"/>
    </source>
</evidence>
<dbReference type="RefSeq" id="WP_073108524.1">
    <property type="nucleotide sequence ID" value="NZ_FQZY01000021.1"/>
</dbReference>
<evidence type="ECO:0000256" key="2">
    <source>
        <dbReference type="ARBA" id="ARBA00022741"/>
    </source>
</evidence>
<keyword evidence="2 4" id="KW-0547">Nucleotide-binding</keyword>
<evidence type="ECO:0000256" key="5">
    <source>
        <dbReference type="RuleBase" id="RU361279"/>
    </source>
</evidence>
<dbReference type="GO" id="GO:0005524">
    <property type="term" value="F:ATP binding"/>
    <property type="evidence" value="ECO:0007669"/>
    <property type="project" value="UniProtKB-KW"/>
</dbReference>
<dbReference type="PANTHER" id="PTHR23407:SF1">
    <property type="entry name" value="5-FORMYLTETRAHYDROFOLATE CYCLO-LIGASE"/>
    <property type="match status" value="1"/>
</dbReference>